<evidence type="ECO:0000256" key="1">
    <source>
        <dbReference type="SAM" id="MobiDB-lite"/>
    </source>
</evidence>
<feature type="compositionally biased region" description="Basic and acidic residues" evidence="1">
    <location>
        <begin position="174"/>
        <end position="188"/>
    </location>
</feature>
<reference evidence="2 3" key="1">
    <citation type="journal article" date="2018" name="Nat. Ecol. Evol.">
        <title>Pezizomycetes genomes reveal the molecular basis of ectomycorrhizal truffle lifestyle.</title>
        <authorList>
            <person name="Murat C."/>
            <person name="Payen T."/>
            <person name="Noel B."/>
            <person name="Kuo A."/>
            <person name="Morin E."/>
            <person name="Chen J."/>
            <person name="Kohler A."/>
            <person name="Krizsan K."/>
            <person name="Balestrini R."/>
            <person name="Da Silva C."/>
            <person name="Montanini B."/>
            <person name="Hainaut M."/>
            <person name="Levati E."/>
            <person name="Barry K.W."/>
            <person name="Belfiori B."/>
            <person name="Cichocki N."/>
            <person name="Clum A."/>
            <person name="Dockter R.B."/>
            <person name="Fauchery L."/>
            <person name="Guy J."/>
            <person name="Iotti M."/>
            <person name="Le Tacon F."/>
            <person name="Lindquist E.A."/>
            <person name="Lipzen A."/>
            <person name="Malagnac F."/>
            <person name="Mello A."/>
            <person name="Molinier V."/>
            <person name="Miyauchi S."/>
            <person name="Poulain J."/>
            <person name="Riccioni C."/>
            <person name="Rubini A."/>
            <person name="Sitrit Y."/>
            <person name="Splivallo R."/>
            <person name="Traeger S."/>
            <person name="Wang M."/>
            <person name="Zifcakova L."/>
            <person name="Wipf D."/>
            <person name="Zambonelli A."/>
            <person name="Paolocci F."/>
            <person name="Nowrousian M."/>
            <person name="Ottonello S."/>
            <person name="Baldrian P."/>
            <person name="Spatafora J.W."/>
            <person name="Henrissat B."/>
            <person name="Nagy L.G."/>
            <person name="Aury J.M."/>
            <person name="Wincker P."/>
            <person name="Grigoriev I.V."/>
            <person name="Bonfante P."/>
            <person name="Martin F.M."/>
        </authorList>
    </citation>
    <scope>NUCLEOTIDE SEQUENCE [LARGE SCALE GENOMIC DNA]</scope>
    <source>
        <strain evidence="2 3">RN42</strain>
    </source>
</reference>
<feature type="compositionally biased region" description="Low complexity" evidence="1">
    <location>
        <begin position="262"/>
        <end position="277"/>
    </location>
</feature>
<keyword evidence="3" id="KW-1185">Reference proteome</keyword>
<feature type="region of interest" description="Disordered" evidence="1">
    <location>
        <begin position="322"/>
        <end position="415"/>
    </location>
</feature>
<organism evidence="2 3">
    <name type="scientific">Ascobolus immersus RN42</name>
    <dbReference type="NCBI Taxonomy" id="1160509"/>
    <lineage>
        <taxon>Eukaryota</taxon>
        <taxon>Fungi</taxon>
        <taxon>Dikarya</taxon>
        <taxon>Ascomycota</taxon>
        <taxon>Pezizomycotina</taxon>
        <taxon>Pezizomycetes</taxon>
        <taxon>Pezizales</taxon>
        <taxon>Ascobolaceae</taxon>
        <taxon>Ascobolus</taxon>
    </lineage>
</organism>
<feature type="region of interest" description="Disordered" evidence="1">
    <location>
        <begin position="553"/>
        <end position="597"/>
    </location>
</feature>
<dbReference type="EMBL" id="ML119668">
    <property type="protein sequence ID" value="RPA82849.1"/>
    <property type="molecule type" value="Genomic_DNA"/>
</dbReference>
<accession>A0A3N4I9U8</accession>
<feature type="region of interest" description="Disordered" evidence="1">
    <location>
        <begin position="27"/>
        <end position="80"/>
    </location>
</feature>
<proteinExistence type="predicted"/>
<feature type="compositionally biased region" description="Polar residues" evidence="1">
    <location>
        <begin position="204"/>
        <end position="252"/>
    </location>
</feature>
<name>A0A3N4I9U8_ASCIM</name>
<feature type="compositionally biased region" description="Low complexity" evidence="1">
    <location>
        <begin position="61"/>
        <end position="80"/>
    </location>
</feature>
<protein>
    <submittedName>
        <fullName evidence="2">Uncharacterized protein</fullName>
    </submittedName>
</protein>
<feature type="compositionally biased region" description="Low complexity" evidence="1">
    <location>
        <begin position="127"/>
        <end position="141"/>
    </location>
</feature>
<gene>
    <name evidence="2" type="ORF">BJ508DRAFT_325015</name>
</gene>
<sequence length="597" mass="65320">MAEKNPIRLLSKRTDWTKLIQNAINVSNSRQKKYSGTGGGGSAFSISQHRSGDHEEPTTFSSSSRELSVPESSFTTATTTTKLVFDDKDDSYEAEMSNYAKRAAATRTTTLEAIPEVDSSSDEETTQRTSITSSKQSTSVSDLPSSSGNVSTGKRSRAASGETDDIAAFMAVHGRRDSDTRRSQEEVSARTSTSGIGSDGADTTDPSPSSYSFRVSNRRGQTSPRTSLEQVNSARSSTSEVGNGPCSNGSSASPHRRDSRKSSSSSFSSSYGSLLSLSREDSTFNTTLDSMISDHEWVPLGDNAGTVRVPNLNKTVLSSLPIASPRSSSETSTIRRPTVESARSSPSPDSRPKLAKKRSFFSLKRSQTEVSLSDAPKQNSSQALKNKLLNRSKTSVDVPKAKDDTSHYNWGRGRETPDIRRRGGLKISEVIYAPGYSREFMRTEGVLWTPDLGVPWDRKYGVPHPDVVAMGSGWYSDSSESEEEDFKTKSRRFIRRILPRRKDKGKSVDRIPSFTDLRPVREFDGPPADPVQPTEQKTPANLVTASCSDLRSAFKNSRPESPDSQVTAIYGPALSRSRNYSTPNLREASARLEQNQF</sequence>
<feature type="compositionally biased region" description="Polar residues" evidence="1">
    <location>
        <begin position="142"/>
        <end position="153"/>
    </location>
</feature>
<feature type="compositionally biased region" description="Basic and acidic residues" evidence="1">
    <location>
        <begin position="399"/>
        <end position="415"/>
    </location>
</feature>
<evidence type="ECO:0000313" key="3">
    <source>
        <dbReference type="Proteomes" id="UP000275078"/>
    </source>
</evidence>
<dbReference type="AlphaFoldDB" id="A0A3N4I9U8"/>
<evidence type="ECO:0000313" key="2">
    <source>
        <dbReference type="EMBL" id="RPA82849.1"/>
    </source>
</evidence>
<dbReference type="Proteomes" id="UP000275078">
    <property type="component" value="Unassembled WGS sequence"/>
</dbReference>
<feature type="compositionally biased region" description="Polar residues" evidence="1">
    <location>
        <begin position="364"/>
        <end position="395"/>
    </location>
</feature>
<feature type="region of interest" description="Disordered" evidence="1">
    <location>
        <begin position="517"/>
        <end position="541"/>
    </location>
</feature>
<feature type="region of interest" description="Disordered" evidence="1">
    <location>
        <begin position="103"/>
        <end position="279"/>
    </location>
</feature>